<protein>
    <submittedName>
        <fullName evidence="9">24245_t:CDS:1</fullName>
    </submittedName>
</protein>
<dbReference type="CDD" id="cd12935">
    <property type="entry name" value="LEM_like"/>
    <property type="match status" value="1"/>
</dbReference>
<dbReference type="Gene3D" id="3.90.228.10">
    <property type="match status" value="1"/>
</dbReference>
<dbReference type="PANTHER" id="PTHR47808:SF2">
    <property type="entry name" value="LEM DOMAIN-CONTAINING PROTEIN 2"/>
    <property type="match status" value="1"/>
</dbReference>
<dbReference type="InterPro" id="IPR018996">
    <property type="entry name" value="Man1/Src1-like_C"/>
</dbReference>
<dbReference type="PANTHER" id="PTHR47808">
    <property type="entry name" value="INNER NUCLEAR MEMBRANE PROTEIN HEH2-RELATED"/>
    <property type="match status" value="1"/>
</dbReference>
<dbReference type="InterPro" id="IPR044780">
    <property type="entry name" value="Heh2/Src1"/>
</dbReference>
<evidence type="ECO:0000313" key="9">
    <source>
        <dbReference type="EMBL" id="CAG8690798.1"/>
    </source>
</evidence>
<dbReference type="InterPro" id="IPR025856">
    <property type="entry name" value="HeH/LEM_domain"/>
</dbReference>
<dbReference type="Proteomes" id="UP000789901">
    <property type="component" value="Unassembled WGS sequence"/>
</dbReference>
<evidence type="ECO:0000256" key="1">
    <source>
        <dbReference type="ARBA" id="ARBA00004126"/>
    </source>
</evidence>
<accession>A0ABN7UWE3</accession>
<keyword evidence="5" id="KW-0539">Nucleus</keyword>
<name>A0ABN7UWE3_GIGMA</name>
<keyword evidence="3 6" id="KW-1133">Transmembrane helix</keyword>
<evidence type="ECO:0000256" key="5">
    <source>
        <dbReference type="ARBA" id="ARBA00023242"/>
    </source>
</evidence>
<reference evidence="9 10" key="1">
    <citation type="submission" date="2021-06" db="EMBL/GenBank/DDBJ databases">
        <authorList>
            <person name="Kallberg Y."/>
            <person name="Tangrot J."/>
            <person name="Rosling A."/>
        </authorList>
    </citation>
    <scope>NUCLEOTIDE SEQUENCE [LARGE SCALE GENOMIC DNA]</scope>
    <source>
        <strain evidence="9 10">120-4 pot B 10/14</strain>
    </source>
</reference>
<comment type="caution">
    <text evidence="9">The sequence shown here is derived from an EMBL/GenBank/DDBJ whole genome shotgun (WGS) entry which is preliminary data.</text>
</comment>
<dbReference type="SUPFAM" id="SSF56399">
    <property type="entry name" value="ADP-ribosylation"/>
    <property type="match status" value="1"/>
</dbReference>
<dbReference type="Pfam" id="PF09402">
    <property type="entry name" value="MSC"/>
    <property type="match status" value="1"/>
</dbReference>
<dbReference type="Pfam" id="PF12949">
    <property type="entry name" value="HeH"/>
    <property type="match status" value="1"/>
</dbReference>
<evidence type="ECO:0000256" key="3">
    <source>
        <dbReference type="ARBA" id="ARBA00022989"/>
    </source>
</evidence>
<evidence type="ECO:0000259" key="7">
    <source>
        <dbReference type="Pfam" id="PF09402"/>
    </source>
</evidence>
<keyword evidence="2 6" id="KW-0812">Transmembrane</keyword>
<keyword evidence="4 6" id="KW-0472">Membrane</keyword>
<proteinExistence type="predicted"/>
<feature type="domain" description="HeH/LEM" evidence="8">
    <location>
        <begin position="14"/>
        <end position="47"/>
    </location>
</feature>
<evidence type="ECO:0000256" key="6">
    <source>
        <dbReference type="SAM" id="Phobius"/>
    </source>
</evidence>
<evidence type="ECO:0000256" key="4">
    <source>
        <dbReference type="ARBA" id="ARBA00023136"/>
    </source>
</evidence>
<keyword evidence="10" id="KW-1185">Reference proteome</keyword>
<feature type="transmembrane region" description="Helical" evidence="6">
    <location>
        <begin position="84"/>
        <end position="103"/>
    </location>
</feature>
<dbReference type="EMBL" id="CAJVQB010006742">
    <property type="protein sequence ID" value="CAG8690798.1"/>
    <property type="molecule type" value="Genomic_DNA"/>
</dbReference>
<evidence type="ECO:0000313" key="10">
    <source>
        <dbReference type="Proteomes" id="UP000789901"/>
    </source>
</evidence>
<comment type="subcellular location">
    <subcellularLocation>
        <location evidence="1">Nucleus membrane</location>
    </subcellularLocation>
</comment>
<organism evidence="9 10">
    <name type="scientific">Gigaspora margarita</name>
    <dbReference type="NCBI Taxonomy" id="4874"/>
    <lineage>
        <taxon>Eukaryota</taxon>
        <taxon>Fungi</taxon>
        <taxon>Fungi incertae sedis</taxon>
        <taxon>Mucoromycota</taxon>
        <taxon>Glomeromycotina</taxon>
        <taxon>Glomeromycetes</taxon>
        <taxon>Diversisporales</taxon>
        <taxon>Gigasporaceae</taxon>
        <taxon>Gigaspora</taxon>
    </lineage>
</organism>
<gene>
    <name evidence="9" type="ORF">GMARGA_LOCUS11498</name>
</gene>
<evidence type="ECO:0000256" key="2">
    <source>
        <dbReference type="ARBA" id="ARBA00022692"/>
    </source>
</evidence>
<sequence>MNSYKDYMNPGFQPQKITIARLREILDAHNIHYTGREKKAGLIRIFNTQVRPLVRVKETGLTTLTSEIKNKPYSYLVRSSSRRWSINYGVIFAILIILIGFLFKYDLSTRFCDDTEFSNVSVNYSGVPRATCTPCPSNAHCSKDKIISCDKGFILVSSSIHWLKPFTSRCILDLSLARKVKKYTELIKSIAAEETGKVECENGLRENLLFKNLLIPLRKKFVNMDTDQDFEMFTRLALEYLRSDDDIEIDSSFEKTEMTLLSNYDEDYLSIAKYFHTGLPHNTIIGILKLEMPAEIVSAHAAYKRRNRSMLTYLMFHGTKSLCDPKRFIKNPHGKFCKARCGVCGIVQEGNKTKYASTYYSEKRHMWFANSSYTSYYYCNRYNSMTSAMFVVEVVARYGDTITIIDCYYSKISYRLSVKENNLRIFRKLKSM</sequence>
<evidence type="ECO:0000259" key="8">
    <source>
        <dbReference type="Pfam" id="PF12949"/>
    </source>
</evidence>
<feature type="domain" description="Man1/Src1-like C-terminal" evidence="7">
    <location>
        <begin position="125"/>
        <end position="272"/>
    </location>
</feature>